<dbReference type="Gene3D" id="1.10.860.10">
    <property type="entry name" value="DNAb Helicase, Chain A"/>
    <property type="match status" value="1"/>
</dbReference>
<dbReference type="NCBIfam" id="TIGR00665">
    <property type="entry name" value="DnaB"/>
    <property type="match status" value="1"/>
</dbReference>
<dbReference type="SMART" id="SM00382">
    <property type="entry name" value="AAA"/>
    <property type="match status" value="1"/>
</dbReference>
<proteinExistence type="inferred from homology"/>
<comment type="function">
    <text evidence="12">The main replicative DNA helicase, it participates in initiation and elongation during chromosome replication. Travels ahead of the DNA replisome, separating dsDNA into templates for DNA synthesis. A processive ATP-dependent 5'-3' DNA helicase it has DNA-dependent ATPase activity.</text>
</comment>
<feature type="domain" description="SF4 helicase" evidence="13">
    <location>
        <begin position="184"/>
        <end position="457"/>
    </location>
</feature>
<dbReference type="GO" id="GO:0005524">
    <property type="term" value="F:ATP binding"/>
    <property type="evidence" value="ECO:0007669"/>
    <property type="project" value="UniProtKB-UniRule"/>
</dbReference>
<comment type="similarity">
    <text evidence="1 12">Belongs to the helicase family. DnaB subfamily.</text>
</comment>
<keyword evidence="4 12" id="KW-0547">Nucleotide-binding</keyword>
<evidence type="ECO:0000256" key="11">
    <source>
        <dbReference type="NCBIfam" id="TIGR00665"/>
    </source>
</evidence>
<organism evidence="14 15">
    <name type="scientific">Haemophilus paracuniculus</name>
    <dbReference type="NCBI Taxonomy" id="734"/>
    <lineage>
        <taxon>Bacteria</taxon>
        <taxon>Pseudomonadati</taxon>
        <taxon>Pseudomonadota</taxon>
        <taxon>Gammaproteobacteria</taxon>
        <taxon>Pasteurellales</taxon>
        <taxon>Pasteurellaceae</taxon>
        <taxon>Haemophilus</taxon>
    </lineage>
</organism>
<dbReference type="InterPro" id="IPR007693">
    <property type="entry name" value="DNA_helicase_DnaB-like_N"/>
</dbReference>
<dbReference type="AlphaFoldDB" id="A0A1T0AVH6"/>
<dbReference type="RefSeq" id="WP_078235805.1">
    <property type="nucleotide sequence ID" value="NZ_MUYA01000001.1"/>
</dbReference>
<dbReference type="GO" id="GO:0003677">
    <property type="term" value="F:DNA binding"/>
    <property type="evidence" value="ECO:0007669"/>
    <property type="project" value="UniProtKB-UniRule"/>
</dbReference>
<dbReference type="GO" id="GO:0005829">
    <property type="term" value="C:cytosol"/>
    <property type="evidence" value="ECO:0007669"/>
    <property type="project" value="TreeGrafter"/>
</dbReference>
<sequence>MAHQTQSQPINTHYSIEAEQAVLGGLLLDNEKWDEVSQILAPSNFYVHAHQQIFSTIQAMCEANSPVDLLTLERKLAEKAILEEVGGLAYLAELSQNTPSVANIATYAEIVRRDSQARELFALGQHLRTEAVKVNSQTSLDTLLEHTERRLTDLAFNHQQQESIVSLPDVLAQVIQQMNSSCEQNKATTGTAFGIERLDRATSGAQNGELIILAARPSMGKTALSLTFAESALESQPDKPIQYYSLEMPADQILQRFLSMRSQVAINKIRQPTEMSDEDWARFSEAFNYIHSHWNNRLLIDDSSYLSPQSLRIRARRNARKYGEPSVIIVDYLQLMSVPEQKNSSNRNLEIAEISRSLKSLAKEMNCPVIALSQLNRNLELRSDKRPMPSDLRDSGSLEQDADLLLFIYRDEVYHQNTDLPGIAEILIGKQRNGPTGTILTQFRGEFGLFANIPDDEYEKLGSA</sequence>
<name>A0A1T0AVH6_9PAST</name>
<evidence type="ECO:0000256" key="8">
    <source>
        <dbReference type="ARBA" id="ARBA00023125"/>
    </source>
</evidence>
<evidence type="ECO:0000256" key="4">
    <source>
        <dbReference type="ARBA" id="ARBA00022741"/>
    </source>
</evidence>
<dbReference type="PROSITE" id="PS51199">
    <property type="entry name" value="SF4_HELICASE"/>
    <property type="match status" value="1"/>
</dbReference>
<protein>
    <recommendedName>
        <fullName evidence="11 12">Replicative DNA helicase</fullName>
        <ecNumber evidence="11 12">5.6.2.3</ecNumber>
    </recommendedName>
</protein>
<evidence type="ECO:0000256" key="5">
    <source>
        <dbReference type="ARBA" id="ARBA00022801"/>
    </source>
</evidence>
<keyword evidence="7 12" id="KW-0067">ATP-binding</keyword>
<evidence type="ECO:0000259" key="13">
    <source>
        <dbReference type="PROSITE" id="PS51199"/>
    </source>
</evidence>
<evidence type="ECO:0000313" key="15">
    <source>
        <dbReference type="Proteomes" id="UP000190867"/>
    </source>
</evidence>
<evidence type="ECO:0000256" key="10">
    <source>
        <dbReference type="ARBA" id="ARBA00048954"/>
    </source>
</evidence>
<evidence type="ECO:0000256" key="3">
    <source>
        <dbReference type="ARBA" id="ARBA00022705"/>
    </source>
</evidence>
<dbReference type="Proteomes" id="UP000190867">
    <property type="component" value="Unassembled WGS sequence"/>
</dbReference>
<dbReference type="InterPro" id="IPR007692">
    <property type="entry name" value="DNA_helicase_DnaB"/>
</dbReference>
<reference evidence="14 15" key="1">
    <citation type="submission" date="2017-02" db="EMBL/GenBank/DDBJ databases">
        <title>Draft genome sequence of Haemophilus paracuniculus CCUG 43573 type strain.</title>
        <authorList>
            <person name="Engstrom-Jakobsson H."/>
            <person name="Salva-Serra F."/>
            <person name="Thorell K."/>
            <person name="Gonzales-Siles L."/>
            <person name="Karlsson R."/>
            <person name="Boulund F."/>
            <person name="Engstrand L."/>
            <person name="Kristiansson E."/>
            <person name="Moore E."/>
        </authorList>
    </citation>
    <scope>NUCLEOTIDE SEQUENCE [LARGE SCALE GENOMIC DNA]</scope>
    <source>
        <strain evidence="14 15">CCUG 43573</strain>
    </source>
</reference>
<dbReference type="SUPFAM" id="SSF48024">
    <property type="entry name" value="N-terminal domain of DnaB helicase"/>
    <property type="match status" value="1"/>
</dbReference>
<keyword evidence="6 12" id="KW-0347">Helicase</keyword>
<accession>A0A1T0AVH6</accession>
<dbReference type="GO" id="GO:0016887">
    <property type="term" value="F:ATP hydrolysis activity"/>
    <property type="evidence" value="ECO:0007669"/>
    <property type="project" value="RHEA"/>
</dbReference>
<dbReference type="OrthoDB" id="9773982at2"/>
<dbReference type="Pfam" id="PF00772">
    <property type="entry name" value="DnaB"/>
    <property type="match status" value="1"/>
</dbReference>
<dbReference type="SUPFAM" id="SSF52540">
    <property type="entry name" value="P-loop containing nucleoside triphosphate hydrolases"/>
    <property type="match status" value="1"/>
</dbReference>
<dbReference type="InterPro" id="IPR007694">
    <property type="entry name" value="DNA_helicase_DnaB-like_C"/>
</dbReference>
<dbReference type="GO" id="GO:0043139">
    <property type="term" value="F:5'-3' DNA helicase activity"/>
    <property type="evidence" value="ECO:0007669"/>
    <property type="project" value="UniProtKB-EC"/>
</dbReference>
<keyword evidence="15" id="KW-1185">Reference proteome</keyword>
<dbReference type="GO" id="GO:1990077">
    <property type="term" value="C:primosome complex"/>
    <property type="evidence" value="ECO:0007669"/>
    <property type="project" value="UniProtKB-UniRule"/>
</dbReference>
<evidence type="ECO:0000256" key="1">
    <source>
        <dbReference type="ARBA" id="ARBA00008428"/>
    </source>
</evidence>
<evidence type="ECO:0000256" key="7">
    <source>
        <dbReference type="ARBA" id="ARBA00022840"/>
    </source>
</evidence>
<keyword evidence="2 12" id="KW-0639">Primosome</keyword>
<dbReference type="InterPro" id="IPR036185">
    <property type="entry name" value="DNA_heli_DnaB-like_N_sf"/>
</dbReference>
<dbReference type="STRING" id="734.B0187_00705"/>
<evidence type="ECO:0000256" key="2">
    <source>
        <dbReference type="ARBA" id="ARBA00022515"/>
    </source>
</evidence>
<dbReference type="Gene3D" id="3.40.50.300">
    <property type="entry name" value="P-loop containing nucleotide triphosphate hydrolases"/>
    <property type="match status" value="1"/>
</dbReference>
<dbReference type="CDD" id="cd00984">
    <property type="entry name" value="DnaB_C"/>
    <property type="match status" value="1"/>
</dbReference>
<keyword evidence="9" id="KW-0413">Isomerase</keyword>
<comment type="catalytic activity">
    <reaction evidence="10 12">
        <text>ATP + H2O = ADP + phosphate + H(+)</text>
        <dbReference type="Rhea" id="RHEA:13065"/>
        <dbReference type="ChEBI" id="CHEBI:15377"/>
        <dbReference type="ChEBI" id="CHEBI:15378"/>
        <dbReference type="ChEBI" id="CHEBI:30616"/>
        <dbReference type="ChEBI" id="CHEBI:43474"/>
        <dbReference type="ChEBI" id="CHEBI:456216"/>
        <dbReference type="EC" id="5.6.2.3"/>
    </reaction>
</comment>
<comment type="caution">
    <text evidence="14">The sequence shown here is derived from an EMBL/GenBank/DDBJ whole genome shotgun (WGS) entry which is preliminary data.</text>
</comment>
<dbReference type="InterPro" id="IPR027417">
    <property type="entry name" value="P-loop_NTPase"/>
</dbReference>
<dbReference type="EMBL" id="MUYA01000001">
    <property type="protein sequence ID" value="OOS00845.1"/>
    <property type="molecule type" value="Genomic_DNA"/>
</dbReference>
<dbReference type="Pfam" id="PF03796">
    <property type="entry name" value="DnaB_C"/>
    <property type="match status" value="1"/>
</dbReference>
<keyword evidence="3 12" id="KW-0235">DNA replication</keyword>
<dbReference type="EC" id="5.6.2.3" evidence="11 12"/>
<dbReference type="InterPro" id="IPR016136">
    <property type="entry name" value="DNA_helicase_N/primase_C"/>
</dbReference>
<dbReference type="PANTHER" id="PTHR30153:SF2">
    <property type="entry name" value="REPLICATIVE DNA HELICASE"/>
    <property type="match status" value="1"/>
</dbReference>
<evidence type="ECO:0000256" key="12">
    <source>
        <dbReference type="RuleBase" id="RU362085"/>
    </source>
</evidence>
<gene>
    <name evidence="14" type="ORF">B0187_00705</name>
</gene>
<dbReference type="GO" id="GO:0006269">
    <property type="term" value="P:DNA replication, synthesis of primer"/>
    <property type="evidence" value="ECO:0007669"/>
    <property type="project" value="UniProtKB-UniRule"/>
</dbReference>
<evidence type="ECO:0000256" key="6">
    <source>
        <dbReference type="ARBA" id="ARBA00022806"/>
    </source>
</evidence>
<dbReference type="PANTHER" id="PTHR30153">
    <property type="entry name" value="REPLICATIVE DNA HELICASE DNAB"/>
    <property type="match status" value="1"/>
</dbReference>
<keyword evidence="8 12" id="KW-0238">DNA-binding</keyword>
<keyword evidence="5 12" id="KW-0378">Hydrolase</keyword>
<dbReference type="InterPro" id="IPR003593">
    <property type="entry name" value="AAA+_ATPase"/>
</dbReference>
<evidence type="ECO:0000256" key="9">
    <source>
        <dbReference type="ARBA" id="ARBA00023235"/>
    </source>
</evidence>
<evidence type="ECO:0000313" key="14">
    <source>
        <dbReference type="EMBL" id="OOS00845.1"/>
    </source>
</evidence>